<dbReference type="AlphaFoldDB" id="A0A0F9MU52"/>
<proteinExistence type="predicted"/>
<comment type="caution">
    <text evidence="1">The sequence shown here is derived from an EMBL/GenBank/DDBJ whole genome shotgun (WGS) entry which is preliminary data.</text>
</comment>
<protein>
    <submittedName>
        <fullName evidence="1">Uncharacterized protein</fullName>
    </submittedName>
</protein>
<organism evidence="1">
    <name type="scientific">marine sediment metagenome</name>
    <dbReference type="NCBI Taxonomy" id="412755"/>
    <lineage>
        <taxon>unclassified sequences</taxon>
        <taxon>metagenomes</taxon>
        <taxon>ecological metagenomes</taxon>
    </lineage>
</organism>
<sequence length="92" mass="10769">MDESQMICDVFFTHVPNHVRSISLATVTYGIREFESELILTRYRGQYELSFISSDDDYDDIVEQVKMSSVLNNFFPHKGRCIESIYGKTRFT</sequence>
<reference evidence="1" key="1">
    <citation type="journal article" date="2015" name="Nature">
        <title>Complex archaea that bridge the gap between prokaryotes and eukaryotes.</title>
        <authorList>
            <person name="Spang A."/>
            <person name="Saw J.H."/>
            <person name="Jorgensen S.L."/>
            <person name="Zaremba-Niedzwiedzka K."/>
            <person name="Martijn J."/>
            <person name="Lind A.E."/>
            <person name="van Eijk R."/>
            <person name="Schleper C."/>
            <person name="Guy L."/>
            <person name="Ettema T.J."/>
        </authorList>
    </citation>
    <scope>NUCLEOTIDE SEQUENCE</scope>
</reference>
<name>A0A0F9MU52_9ZZZZ</name>
<dbReference type="EMBL" id="LAZR01004365">
    <property type="protein sequence ID" value="KKN09279.1"/>
    <property type="molecule type" value="Genomic_DNA"/>
</dbReference>
<feature type="non-terminal residue" evidence="1">
    <location>
        <position position="92"/>
    </location>
</feature>
<gene>
    <name evidence="1" type="ORF">LCGC14_1048050</name>
</gene>
<accession>A0A0F9MU52</accession>
<evidence type="ECO:0000313" key="1">
    <source>
        <dbReference type="EMBL" id="KKN09279.1"/>
    </source>
</evidence>